<feature type="region of interest" description="Disordered" evidence="1">
    <location>
        <begin position="149"/>
        <end position="181"/>
    </location>
</feature>
<feature type="compositionally biased region" description="Basic and acidic residues" evidence="1">
    <location>
        <begin position="163"/>
        <end position="176"/>
    </location>
</feature>
<comment type="caution">
    <text evidence="2">The sequence shown here is derived from an EMBL/GenBank/DDBJ whole genome shotgun (WGS) entry which is preliminary data.</text>
</comment>
<keyword evidence="3" id="KW-1185">Reference proteome</keyword>
<gene>
    <name evidence="2" type="ORF">NPX13_g7272</name>
</gene>
<evidence type="ECO:0000256" key="1">
    <source>
        <dbReference type="SAM" id="MobiDB-lite"/>
    </source>
</evidence>
<name>A0A9W8NAM3_9PEZI</name>
<evidence type="ECO:0000313" key="3">
    <source>
        <dbReference type="Proteomes" id="UP001148614"/>
    </source>
</evidence>
<dbReference type="EMBL" id="JANPWZ010001403">
    <property type="protein sequence ID" value="KAJ3566065.1"/>
    <property type="molecule type" value="Genomic_DNA"/>
</dbReference>
<feature type="compositionally biased region" description="Basic and acidic residues" evidence="1">
    <location>
        <begin position="198"/>
        <end position="213"/>
    </location>
</feature>
<accession>A0A9W8NAM3</accession>
<proteinExistence type="predicted"/>
<dbReference type="Proteomes" id="UP001148614">
    <property type="component" value="Unassembled WGS sequence"/>
</dbReference>
<feature type="compositionally biased region" description="Basic residues" evidence="1">
    <location>
        <begin position="214"/>
        <end position="232"/>
    </location>
</feature>
<dbReference type="AlphaFoldDB" id="A0A9W8NAM3"/>
<reference evidence="2" key="1">
    <citation type="submission" date="2022-07" db="EMBL/GenBank/DDBJ databases">
        <title>Genome Sequence of Xylaria arbuscula.</title>
        <authorList>
            <person name="Buettner E."/>
        </authorList>
    </citation>
    <scope>NUCLEOTIDE SEQUENCE</scope>
    <source>
        <strain evidence="2">VT107</strain>
    </source>
</reference>
<protein>
    <submittedName>
        <fullName evidence="2">Uncharacterized protein</fullName>
    </submittedName>
</protein>
<sequence>MMFLSAFDDSLPPFLPLEEDQLGRSAEDHQWLVKFDEDIPLVPVQPIFHSTFDNRLPSLLLSRGSQPDDEFIENHLWPAHLDEPDMQNGEPRLFDWLQLPELASVTFDPESDITDKEILRLCDELSDNQAPNQPIAQKEGLLMLVTRPETPSNENEGVSPHKTTFEHSPRSVHHESTTTPYLQEEVKEAVKIPVLSHVLRDGHHQEGSEVPRDPKRKRKGHTQSGRSPKRPRHDASPPQIQQNCPKEESAIARFDSAIYLENSTQQQTFQWRRRGDIKWKVLEERYQGDVLSCFDTDPGSLSIYVRAEAGDKVCMMWDEKRDRFVGTDVPGGREYEATMSEMEGLLKNPGQSIKLKYWKR</sequence>
<organism evidence="2 3">
    <name type="scientific">Xylaria arbuscula</name>
    <dbReference type="NCBI Taxonomy" id="114810"/>
    <lineage>
        <taxon>Eukaryota</taxon>
        <taxon>Fungi</taxon>
        <taxon>Dikarya</taxon>
        <taxon>Ascomycota</taxon>
        <taxon>Pezizomycotina</taxon>
        <taxon>Sordariomycetes</taxon>
        <taxon>Xylariomycetidae</taxon>
        <taxon>Xylariales</taxon>
        <taxon>Xylariaceae</taxon>
        <taxon>Xylaria</taxon>
    </lineage>
</organism>
<feature type="region of interest" description="Disordered" evidence="1">
    <location>
        <begin position="197"/>
        <end position="245"/>
    </location>
</feature>
<evidence type="ECO:0000313" key="2">
    <source>
        <dbReference type="EMBL" id="KAJ3566065.1"/>
    </source>
</evidence>